<dbReference type="InterPro" id="IPR045865">
    <property type="entry name" value="ACT-like_dom_sf"/>
</dbReference>
<dbReference type="Gene3D" id="3.30.70.260">
    <property type="match status" value="2"/>
</dbReference>
<evidence type="ECO:0000256" key="1">
    <source>
        <dbReference type="PIRNR" id="PIRNR028103"/>
    </source>
</evidence>
<sequence length="168" mass="18299">MKPMIFTLVGKDKRGLVDSLAQSVFKLGGNWLGSNLSYMAGHFAGFVEIQLPEDKQAALIEQFSNHPSLSINLVEGSSENVAQTHTVQIDVMGNDKPGIVQELTTILNRFSLNIVKFDSTCDSAPNWGGMLFKAKTLVAIEDGFDLDELRLALESIANDLVVDITTKA</sequence>
<evidence type="ECO:0000313" key="3">
    <source>
        <dbReference type="EMBL" id="GAC35047.1"/>
    </source>
</evidence>
<dbReference type="RefSeq" id="WP_007106811.1">
    <property type="nucleotide sequence ID" value="NZ_BAER01000124.1"/>
</dbReference>
<dbReference type="GO" id="GO:0005737">
    <property type="term" value="C:cytoplasm"/>
    <property type="evidence" value="ECO:0007669"/>
    <property type="project" value="UniProtKB-SubCell"/>
</dbReference>
<dbReference type="GO" id="GO:0006355">
    <property type="term" value="P:regulation of DNA-templated transcription"/>
    <property type="evidence" value="ECO:0007669"/>
    <property type="project" value="UniProtKB-UniRule"/>
</dbReference>
<dbReference type="AlphaFoldDB" id="K6ZXU1"/>
<dbReference type="PANTHER" id="PTHR34875">
    <property type="entry name" value="UPF0237 PROTEIN MJ1558"/>
    <property type="match status" value="1"/>
</dbReference>
<gene>
    <name evidence="3" type="ORF">GPLA_4168</name>
</gene>
<evidence type="ECO:0000259" key="2">
    <source>
        <dbReference type="PROSITE" id="PS51671"/>
    </source>
</evidence>
<accession>K6ZXU1</accession>
<keyword evidence="1" id="KW-0678">Repressor</keyword>
<dbReference type="STRING" id="1129793.GPLA_4168"/>
<dbReference type="PROSITE" id="PS51671">
    <property type="entry name" value="ACT"/>
    <property type="match status" value="1"/>
</dbReference>
<dbReference type="PANTHER" id="PTHR34875:SF6">
    <property type="entry name" value="UPF0237 PROTEIN MJ1558"/>
    <property type="match status" value="1"/>
</dbReference>
<evidence type="ECO:0000313" key="4">
    <source>
        <dbReference type="Proteomes" id="UP000006322"/>
    </source>
</evidence>
<dbReference type="PIRSF" id="PIRSF028103">
    <property type="entry name" value="GcvR"/>
    <property type="match status" value="1"/>
</dbReference>
<protein>
    <recommendedName>
        <fullName evidence="1">Glycine cleavage system transcriptional repressor</fullName>
    </recommendedName>
</protein>
<comment type="subcellular location">
    <subcellularLocation>
        <location evidence="1">Cytoplasm</location>
    </subcellularLocation>
</comment>
<dbReference type="SUPFAM" id="SSF55021">
    <property type="entry name" value="ACT-like"/>
    <property type="match status" value="2"/>
</dbReference>
<name>K6ZXU1_9ALTE</name>
<dbReference type="EMBL" id="BAER01000124">
    <property type="protein sequence ID" value="GAC35047.1"/>
    <property type="molecule type" value="Genomic_DNA"/>
</dbReference>
<dbReference type="Proteomes" id="UP000006322">
    <property type="component" value="Unassembled WGS sequence"/>
</dbReference>
<proteinExistence type="predicted"/>
<dbReference type="OrthoDB" id="12860at2"/>
<reference evidence="4" key="1">
    <citation type="journal article" date="2014" name="Environ. Microbiol.">
        <title>Comparative genomics of the marine bacterial genus Glaciecola reveals the high degree of genomic diversity and genomic characteristic for cold adaptation.</title>
        <authorList>
            <person name="Qin Q.L."/>
            <person name="Xie B.B."/>
            <person name="Yu Y."/>
            <person name="Shu Y.L."/>
            <person name="Rong J.C."/>
            <person name="Zhang Y.J."/>
            <person name="Zhao D.L."/>
            <person name="Chen X.L."/>
            <person name="Zhang X.Y."/>
            <person name="Chen B."/>
            <person name="Zhou B.C."/>
            <person name="Zhang Y.Z."/>
        </authorList>
    </citation>
    <scope>NUCLEOTIDE SEQUENCE [LARGE SCALE GENOMIC DNA]</scope>
    <source>
        <strain evidence="4">LMG 21857</strain>
    </source>
</reference>
<dbReference type="CDD" id="cd04869">
    <property type="entry name" value="ACT_GcvR_2"/>
    <property type="match status" value="1"/>
</dbReference>
<dbReference type="InterPro" id="IPR050990">
    <property type="entry name" value="UPF0237/GcvR_regulator"/>
</dbReference>
<dbReference type="Pfam" id="PF13740">
    <property type="entry name" value="ACT_6"/>
    <property type="match status" value="2"/>
</dbReference>
<comment type="caution">
    <text evidence="3">The sequence shown here is derived from an EMBL/GenBank/DDBJ whole genome shotgun (WGS) entry which is preliminary data.</text>
</comment>
<keyword evidence="1" id="KW-0804">Transcription</keyword>
<organism evidence="3 4">
    <name type="scientific">Paraglaciecola polaris LMG 21857</name>
    <dbReference type="NCBI Taxonomy" id="1129793"/>
    <lineage>
        <taxon>Bacteria</taxon>
        <taxon>Pseudomonadati</taxon>
        <taxon>Pseudomonadota</taxon>
        <taxon>Gammaproteobacteria</taxon>
        <taxon>Alteromonadales</taxon>
        <taxon>Alteromonadaceae</taxon>
        <taxon>Paraglaciecola</taxon>
    </lineage>
</organism>
<keyword evidence="4" id="KW-1185">Reference proteome</keyword>
<feature type="domain" description="ACT" evidence="2">
    <location>
        <begin position="88"/>
        <end position="167"/>
    </location>
</feature>
<keyword evidence="1" id="KW-0963">Cytoplasm</keyword>
<dbReference type="InterPro" id="IPR002912">
    <property type="entry name" value="ACT_dom"/>
</dbReference>
<dbReference type="InterPro" id="IPR016867">
    <property type="entry name" value="GcvR"/>
</dbReference>